<evidence type="ECO:0000313" key="1">
    <source>
        <dbReference type="EMBL" id="WMD23903.1"/>
    </source>
</evidence>
<dbReference type="EMBL" id="CP132977">
    <property type="protein sequence ID" value="WMD23903.1"/>
    <property type="molecule type" value="Genomic_DNA"/>
</dbReference>
<keyword evidence="1" id="KW-0614">Plasmid</keyword>
<protein>
    <submittedName>
        <fullName evidence="1">Uncharacterized protein</fullName>
    </submittedName>
</protein>
<dbReference type="Proteomes" id="UP001234798">
    <property type="component" value="Plasmid unnamed"/>
</dbReference>
<dbReference type="RefSeq" id="WP_306951797.1">
    <property type="nucleotide sequence ID" value="NZ_CP132977.1"/>
</dbReference>
<organism evidence="1 2">
    <name type="scientific">Achromobacter seleniivolatilans</name>
    <dbReference type="NCBI Taxonomy" id="3047478"/>
    <lineage>
        <taxon>Bacteria</taxon>
        <taxon>Pseudomonadati</taxon>
        <taxon>Pseudomonadota</taxon>
        <taxon>Betaproteobacteria</taxon>
        <taxon>Burkholderiales</taxon>
        <taxon>Alcaligenaceae</taxon>
        <taxon>Achromobacter</taxon>
    </lineage>
</organism>
<reference evidence="1 2" key="1">
    <citation type="submission" date="2023-08" db="EMBL/GenBank/DDBJ databases">
        <title>Achromobacter seleniivolatilans sp. nov., isolated from seleniferous soil.</title>
        <authorList>
            <person name="Zhang S."/>
            <person name="Li K."/>
            <person name="Peng J."/>
            <person name="Zhao Q."/>
            <person name="Wang H."/>
            <person name="Guo Y."/>
        </authorList>
    </citation>
    <scope>NUCLEOTIDE SEQUENCE [LARGE SCALE GENOMIC DNA]</scope>
    <source>
        <strain evidence="1 2">R39</strain>
        <plasmid evidence="1 2">unnamed</plasmid>
    </source>
</reference>
<geneLocation type="plasmid" evidence="1 2">
    <name>unnamed</name>
</geneLocation>
<proteinExistence type="predicted"/>
<sequence>MNATHDLVMQMARDAGISETEAIARLLESAHAAHDEASLIALSALMAQMIELYAPLTAAELELVAELTAAPYEASTSQAACGAAAGF</sequence>
<keyword evidence="2" id="KW-1185">Reference proteome</keyword>
<evidence type="ECO:0000313" key="2">
    <source>
        <dbReference type="Proteomes" id="UP001234798"/>
    </source>
</evidence>
<accession>A0ABY9MA82</accession>
<name>A0ABY9MA82_9BURK</name>
<gene>
    <name evidence="1" type="ORF">RAS12_30185</name>
</gene>